<sequence>MVLTVSNDRYAISVTPDLALDIGYTYAGGLGVLEGDKFYAASRVGLRYAVMTLFYRSGYVDYDFDSDGVPRPRPQQQPEEFVKNLVSEDRFKIELKGVDVEVEPLVYRSGSAKAVFFNVVSPEWVSRICERIYIENGVEEKFYKYTVLAKAVAEYIRRSIGLEDIAYIDLQEAYTALLPLKLKIPGKYRLVIHTAGIWGHPSFPRELLAREYDYRFIEPEVFLTEIGLAASEHAFAVSAKHYDVLLKIFPHFSSKISYITNGVNVERWMKENIRETYESLRLTIDRLVELKERNRRELEKFLQRYKDISLDGMFTVLWARRVTEYKRPWMAIRLAKELKDMPILFILGGKAHPNDHIGLEYMKLFKKLHNEMKNVVYIHDYDVVKARLLLSSSDLLLFTPFSGLESCGTSYMKAAINAVPSIASRDGAVLEFIVDGINGWLFGEDIREPIEIYSQRASEINEREYAELKETLIRVYKIFSEEPERYYGVSLSALRSFISRASMYRVLREYYPELIKLPII</sequence>
<dbReference type="Pfam" id="PF00343">
    <property type="entry name" value="Phosphorylase"/>
    <property type="match status" value="1"/>
</dbReference>
<dbReference type="EMBL" id="DTAI01000100">
    <property type="protein sequence ID" value="HGN36608.1"/>
    <property type="molecule type" value="Genomic_DNA"/>
</dbReference>
<organism evidence="4">
    <name type="scientific">Ignisphaera aggregans</name>
    <dbReference type="NCBI Taxonomy" id="334771"/>
    <lineage>
        <taxon>Archaea</taxon>
        <taxon>Thermoproteota</taxon>
        <taxon>Thermoprotei</taxon>
        <taxon>Desulfurococcales</taxon>
        <taxon>Desulfurococcaceae</taxon>
        <taxon>Ignisphaera</taxon>
    </lineage>
</organism>
<protein>
    <submittedName>
        <fullName evidence="4">Glycosyltransferase</fullName>
    </submittedName>
</protein>
<proteinExistence type="inferred from homology"/>
<feature type="coiled-coil region" evidence="2">
    <location>
        <begin position="270"/>
        <end position="304"/>
    </location>
</feature>
<reference evidence="4" key="1">
    <citation type="journal article" date="2020" name="mSystems">
        <title>Genome- and Community-Level Interaction Insights into Carbon Utilization and Element Cycling Functions of Hydrothermarchaeota in Hydrothermal Sediment.</title>
        <authorList>
            <person name="Zhou Z."/>
            <person name="Liu Y."/>
            <person name="Xu W."/>
            <person name="Pan J."/>
            <person name="Luo Z.H."/>
            <person name="Li M."/>
        </authorList>
    </citation>
    <scope>NUCLEOTIDE SEQUENCE [LARGE SCALE GENOMIC DNA]</scope>
    <source>
        <strain evidence="3">SpSt-618</strain>
        <strain evidence="4">SpSt-657</strain>
    </source>
</reference>
<dbReference type="PANTHER" id="PTHR42655:SF1">
    <property type="entry name" value="GLYCOGEN PHOSPHORYLASE"/>
    <property type="match status" value="1"/>
</dbReference>
<comment type="similarity">
    <text evidence="1">Belongs to the glycogen phosphorylase family.</text>
</comment>
<dbReference type="GO" id="GO:0008184">
    <property type="term" value="F:glycogen phosphorylase activity"/>
    <property type="evidence" value="ECO:0007669"/>
    <property type="project" value="InterPro"/>
</dbReference>
<keyword evidence="4" id="KW-0808">Transferase</keyword>
<dbReference type="EMBL" id="DTBZ01000075">
    <property type="protein sequence ID" value="HGQ18022.1"/>
    <property type="molecule type" value="Genomic_DNA"/>
</dbReference>
<dbReference type="PANTHER" id="PTHR42655">
    <property type="entry name" value="GLYCOGEN PHOSPHORYLASE"/>
    <property type="match status" value="1"/>
</dbReference>
<comment type="caution">
    <text evidence="4">The sequence shown here is derived from an EMBL/GenBank/DDBJ whole genome shotgun (WGS) entry which is preliminary data.</text>
</comment>
<dbReference type="Gene3D" id="3.40.50.2000">
    <property type="entry name" value="Glycogen Phosphorylase B"/>
    <property type="match status" value="1"/>
</dbReference>
<name>A0A7J3JPQ6_9CREN</name>
<evidence type="ECO:0000313" key="3">
    <source>
        <dbReference type="EMBL" id="HGN36608.1"/>
    </source>
</evidence>
<keyword evidence="2" id="KW-0175">Coiled coil</keyword>
<dbReference type="GO" id="GO:0005975">
    <property type="term" value="P:carbohydrate metabolic process"/>
    <property type="evidence" value="ECO:0007669"/>
    <property type="project" value="InterPro"/>
</dbReference>
<evidence type="ECO:0000256" key="2">
    <source>
        <dbReference type="SAM" id="Coils"/>
    </source>
</evidence>
<evidence type="ECO:0000313" key="4">
    <source>
        <dbReference type="EMBL" id="HGQ18022.1"/>
    </source>
</evidence>
<dbReference type="SUPFAM" id="SSF53756">
    <property type="entry name" value="UDP-Glycosyltransferase/glycogen phosphorylase"/>
    <property type="match status" value="1"/>
</dbReference>
<dbReference type="AlphaFoldDB" id="A0A7J3JPQ6"/>
<gene>
    <name evidence="3" type="ORF">ENT87_03550</name>
    <name evidence="4" type="ORF">ENU30_03440</name>
</gene>
<evidence type="ECO:0000256" key="1">
    <source>
        <dbReference type="ARBA" id="ARBA00006047"/>
    </source>
</evidence>
<dbReference type="InterPro" id="IPR000811">
    <property type="entry name" value="Glyco_trans_35"/>
</dbReference>
<dbReference type="InterPro" id="IPR052182">
    <property type="entry name" value="Glycogen/Maltodextrin_Phosph"/>
</dbReference>
<accession>A0A7J3JPQ6</accession>